<dbReference type="PANTHER" id="PTHR35038:SF8">
    <property type="entry name" value="C-TYPE POLYHEME CYTOCHROME OMCC"/>
    <property type="match status" value="1"/>
</dbReference>
<sequence>MRAAPRRFLMLYLSVILLFLAIRAIVVPLTFGEFTDDYSYRWFRGDAVREAMQLEMKFASKETCMQCHAEKVEFLDRGAHMTLSCETCHGPSMGHVKDPQNVKADIDPTRALCKLCHEYNPTRPEGFPQKFTDEHGYGRACIDCHNPHSPWVFRGGAQNGE</sequence>
<evidence type="ECO:0000256" key="1">
    <source>
        <dbReference type="ARBA" id="ARBA00022729"/>
    </source>
</evidence>
<organism evidence="3 4">
    <name type="scientific">Geoglobus ahangari</name>
    <dbReference type="NCBI Taxonomy" id="113653"/>
    <lineage>
        <taxon>Archaea</taxon>
        <taxon>Methanobacteriati</taxon>
        <taxon>Methanobacteriota</taxon>
        <taxon>Archaeoglobi</taxon>
        <taxon>Archaeoglobales</taxon>
        <taxon>Archaeoglobaceae</taxon>
        <taxon>Geoglobus</taxon>
    </lineage>
</organism>
<dbReference type="InParanoid" id="A0A0F7IJG3"/>
<proteinExistence type="predicted"/>
<dbReference type="Gene3D" id="1.10.287.3080">
    <property type="match status" value="1"/>
</dbReference>
<dbReference type="STRING" id="113653.GAH_00283"/>
<dbReference type="HOGENOM" id="CLU_143263_0_0_2"/>
<reference evidence="3 4" key="1">
    <citation type="submission" date="2015-04" db="EMBL/GenBank/DDBJ databases">
        <title>The complete genome sequence of the hyperthermophilic, obligate iron-reducing archaeon Geoglobus ahangari strain 234T.</title>
        <authorList>
            <person name="Manzella M.P."/>
            <person name="Holmes D.E."/>
            <person name="Rocheleau J.M."/>
            <person name="Chung A."/>
            <person name="Reguera G."/>
            <person name="Kashefi K."/>
        </authorList>
    </citation>
    <scope>NUCLEOTIDE SEQUENCE [LARGE SCALE GENOMIC DNA]</scope>
    <source>
        <strain evidence="3 4">234</strain>
    </source>
</reference>
<dbReference type="OrthoDB" id="145003at2157"/>
<dbReference type="GeneID" id="25419485"/>
<dbReference type="InterPro" id="IPR023155">
    <property type="entry name" value="Cyt_c-552/4"/>
</dbReference>
<dbReference type="RefSeq" id="WP_052747712.1">
    <property type="nucleotide sequence ID" value="NZ_CP011267.1"/>
</dbReference>
<dbReference type="InterPro" id="IPR036280">
    <property type="entry name" value="Multihaem_cyt_sf"/>
</dbReference>
<gene>
    <name evidence="3" type="ORF">GAH_00283</name>
</gene>
<evidence type="ECO:0000313" key="4">
    <source>
        <dbReference type="Proteomes" id="UP000034723"/>
    </source>
</evidence>
<dbReference type="InterPro" id="IPR051829">
    <property type="entry name" value="Multiheme_Cytochr_ET"/>
</dbReference>
<dbReference type="PANTHER" id="PTHR35038">
    <property type="entry name" value="DISSIMILATORY SULFITE REDUCTASE SIRA"/>
    <property type="match status" value="1"/>
</dbReference>
<keyword evidence="1" id="KW-0732">Signal</keyword>
<protein>
    <submittedName>
        <fullName evidence="3">Cytochrome c7</fullName>
    </submittedName>
</protein>
<accession>A0A0F7IJG3</accession>
<evidence type="ECO:0000259" key="2">
    <source>
        <dbReference type="Pfam" id="PF13435"/>
    </source>
</evidence>
<dbReference type="KEGG" id="gah:GAH_00283"/>
<name>A0A0F7IJG3_9EURY</name>
<keyword evidence="4" id="KW-1185">Reference proteome</keyword>
<dbReference type="AlphaFoldDB" id="A0A0F7IJG3"/>
<evidence type="ECO:0000313" key="3">
    <source>
        <dbReference type="EMBL" id="AKG92363.1"/>
    </source>
</evidence>
<dbReference type="EMBL" id="CP011267">
    <property type="protein sequence ID" value="AKG92363.1"/>
    <property type="molecule type" value="Genomic_DNA"/>
</dbReference>
<dbReference type="Pfam" id="PF13435">
    <property type="entry name" value="Cytochrome_C554"/>
    <property type="match status" value="1"/>
</dbReference>
<feature type="domain" description="Cytochrome c-552/4" evidence="2">
    <location>
        <begin position="52"/>
        <end position="90"/>
    </location>
</feature>
<dbReference type="SUPFAM" id="SSF48695">
    <property type="entry name" value="Multiheme cytochromes"/>
    <property type="match status" value="1"/>
</dbReference>
<dbReference type="Proteomes" id="UP000034723">
    <property type="component" value="Chromosome"/>
</dbReference>